<dbReference type="EMBL" id="CAAE01015023">
    <property type="protein sequence ID" value="CAG10889.1"/>
    <property type="molecule type" value="Genomic_DNA"/>
</dbReference>
<gene>
    <name evidence="2" type="ORF">GSTENG00032655001</name>
</gene>
<accession>Q4RL43</accession>
<reference evidence="2" key="2">
    <citation type="submission" date="2004-02" db="EMBL/GenBank/DDBJ databases">
        <authorList>
            <consortium name="Genoscope"/>
            <consortium name="Whitehead Institute Centre for Genome Research"/>
        </authorList>
    </citation>
    <scope>NUCLEOTIDE SEQUENCE</scope>
</reference>
<dbReference type="AlphaFoldDB" id="Q4RL43"/>
<protein>
    <submittedName>
        <fullName evidence="2">Chromosome 12 SCAF15023, whole genome shotgun sequence</fullName>
    </submittedName>
</protein>
<feature type="region of interest" description="Disordered" evidence="1">
    <location>
        <begin position="88"/>
        <end position="110"/>
    </location>
</feature>
<reference evidence="2" key="1">
    <citation type="journal article" date="2004" name="Nature">
        <title>Genome duplication in the teleost fish Tetraodon nigroviridis reveals the early vertebrate proto-karyotype.</title>
        <authorList>
            <person name="Jaillon O."/>
            <person name="Aury J.-M."/>
            <person name="Brunet F."/>
            <person name="Petit J.-L."/>
            <person name="Stange-Thomann N."/>
            <person name="Mauceli E."/>
            <person name="Bouneau L."/>
            <person name="Fischer C."/>
            <person name="Ozouf-Costaz C."/>
            <person name="Bernot A."/>
            <person name="Nicaud S."/>
            <person name="Jaffe D."/>
            <person name="Fisher S."/>
            <person name="Lutfalla G."/>
            <person name="Dossat C."/>
            <person name="Segurens B."/>
            <person name="Dasilva C."/>
            <person name="Salanoubat M."/>
            <person name="Levy M."/>
            <person name="Boudet N."/>
            <person name="Castellano S."/>
            <person name="Anthouard V."/>
            <person name="Jubin C."/>
            <person name="Castelli V."/>
            <person name="Katinka M."/>
            <person name="Vacherie B."/>
            <person name="Biemont C."/>
            <person name="Skalli Z."/>
            <person name="Cattolico L."/>
            <person name="Poulain J."/>
            <person name="De Berardinis V."/>
            <person name="Cruaud C."/>
            <person name="Duprat S."/>
            <person name="Brottier P."/>
            <person name="Coutanceau J.-P."/>
            <person name="Gouzy J."/>
            <person name="Parra G."/>
            <person name="Lardier G."/>
            <person name="Chapple C."/>
            <person name="McKernan K.J."/>
            <person name="McEwan P."/>
            <person name="Bosak S."/>
            <person name="Kellis M."/>
            <person name="Volff J.-N."/>
            <person name="Guigo R."/>
            <person name="Zody M.C."/>
            <person name="Mesirov J."/>
            <person name="Lindblad-Toh K."/>
            <person name="Birren B."/>
            <person name="Nusbaum C."/>
            <person name="Kahn D."/>
            <person name="Robinson-Rechavi M."/>
            <person name="Laudet V."/>
            <person name="Schachter V."/>
            <person name="Quetier F."/>
            <person name="Saurin W."/>
            <person name="Scarpelli C."/>
            <person name="Wincker P."/>
            <person name="Lander E.S."/>
            <person name="Weissenbach J."/>
            <person name="Roest Crollius H."/>
        </authorList>
    </citation>
    <scope>NUCLEOTIDE SEQUENCE [LARGE SCALE GENOMIC DNA]</scope>
</reference>
<name>Q4RL43_TETNG</name>
<evidence type="ECO:0000313" key="2">
    <source>
        <dbReference type="EMBL" id="CAG10889.1"/>
    </source>
</evidence>
<feature type="region of interest" description="Disordered" evidence="1">
    <location>
        <begin position="1"/>
        <end position="24"/>
    </location>
</feature>
<dbReference type="KEGG" id="tng:GSTEN00032655G001"/>
<proteinExistence type="predicted"/>
<evidence type="ECO:0000256" key="1">
    <source>
        <dbReference type="SAM" id="MobiDB-lite"/>
    </source>
</evidence>
<organism evidence="2">
    <name type="scientific">Tetraodon nigroviridis</name>
    <name type="common">Spotted green pufferfish</name>
    <name type="synonym">Chelonodon nigroviridis</name>
    <dbReference type="NCBI Taxonomy" id="99883"/>
    <lineage>
        <taxon>Eukaryota</taxon>
        <taxon>Metazoa</taxon>
        <taxon>Chordata</taxon>
        <taxon>Craniata</taxon>
        <taxon>Vertebrata</taxon>
        <taxon>Euteleostomi</taxon>
        <taxon>Actinopterygii</taxon>
        <taxon>Neopterygii</taxon>
        <taxon>Teleostei</taxon>
        <taxon>Neoteleostei</taxon>
        <taxon>Acanthomorphata</taxon>
        <taxon>Eupercaria</taxon>
        <taxon>Tetraodontiformes</taxon>
        <taxon>Tetradontoidea</taxon>
        <taxon>Tetraodontidae</taxon>
        <taxon>Tetraodon</taxon>
    </lineage>
</organism>
<feature type="compositionally biased region" description="Basic and acidic residues" evidence="1">
    <location>
        <begin position="1"/>
        <end position="10"/>
    </location>
</feature>
<sequence length="110" mass="12338">MLREREEELFSSKTRQRGWLQGTTETQAELDLRLRDSARSELGLLREEPGPEARGGMRLGGGAVAKLVLEPGPKPGAPAFRFSQLFPWPAAGRERKGRGGQQRRQQEKKL</sequence>